<proteinExistence type="predicted"/>
<keyword evidence="1" id="KW-0472">Membrane</keyword>
<feature type="transmembrane region" description="Helical" evidence="1">
    <location>
        <begin position="50"/>
        <end position="70"/>
    </location>
</feature>
<evidence type="ECO:0000256" key="1">
    <source>
        <dbReference type="SAM" id="Phobius"/>
    </source>
</evidence>
<dbReference type="AlphaFoldDB" id="X0YD07"/>
<organism evidence="2">
    <name type="scientific">marine sediment metagenome</name>
    <dbReference type="NCBI Taxonomy" id="412755"/>
    <lineage>
        <taxon>unclassified sequences</taxon>
        <taxon>metagenomes</taxon>
        <taxon>ecological metagenomes</taxon>
    </lineage>
</organism>
<accession>X0YD07</accession>
<keyword evidence="1" id="KW-1133">Transmembrane helix</keyword>
<keyword evidence="1" id="KW-0812">Transmembrane</keyword>
<evidence type="ECO:0008006" key="3">
    <source>
        <dbReference type="Google" id="ProtNLM"/>
    </source>
</evidence>
<evidence type="ECO:0000313" key="2">
    <source>
        <dbReference type="EMBL" id="GAG53744.1"/>
    </source>
</evidence>
<name>X0YD07_9ZZZZ</name>
<gene>
    <name evidence="2" type="ORF">S01H4_18815</name>
</gene>
<comment type="caution">
    <text evidence="2">The sequence shown here is derived from an EMBL/GenBank/DDBJ whole genome shotgun (WGS) entry which is preliminary data.</text>
</comment>
<protein>
    <recommendedName>
        <fullName evidence="3">Glycosyltransferase RgtA/B/C/D-like domain-containing protein</fullName>
    </recommendedName>
</protein>
<feature type="transmembrane region" description="Helical" evidence="1">
    <location>
        <begin position="79"/>
        <end position="97"/>
    </location>
</feature>
<sequence length="121" mass="13704">MGGDIGDWLRYAYGLFENRYPLWDNNPWQYPPVAIIIIYLLAKLTSELTAARLMGFLLMGLLPIPMFLLGKKLIGKDSLALLIAFLTATSGVYYDMYSWGGLPNLLGLIFHPHHKLIHIII</sequence>
<reference evidence="2" key="1">
    <citation type="journal article" date="2014" name="Front. Microbiol.">
        <title>High frequency of phylogenetically diverse reductive dehalogenase-homologous genes in deep subseafloor sedimentary metagenomes.</title>
        <authorList>
            <person name="Kawai M."/>
            <person name="Futagami T."/>
            <person name="Toyoda A."/>
            <person name="Takaki Y."/>
            <person name="Nishi S."/>
            <person name="Hori S."/>
            <person name="Arai W."/>
            <person name="Tsubouchi T."/>
            <person name="Morono Y."/>
            <person name="Uchiyama I."/>
            <person name="Ito T."/>
            <person name="Fujiyama A."/>
            <person name="Inagaki F."/>
            <person name="Takami H."/>
        </authorList>
    </citation>
    <scope>NUCLEOTIDE SEQUENCE</scope>
    <source>
        <strain evidence="2">Expedition CK06-06</strain>
    </source>
</reference>
<dbReference type="EMBL" id="BART01008355">
    <property type="protein sequence ID" value="GAG53744.1"/>
    <property type="molecule type" value="Genomic_DNA"/>
</dbReference>